<feature type="transmembrane region" description="Helical" evidence="5">
    <location>
        <begin position="189"/>
        <end position="210"/>
    </location>
</feature>
<dbReference type="Pfam" id="PF01988">
    <property type="entry name" value="VIT1"/>
    <property type="match status" value="1"/>
</dbReference>
<evidence type="ECO:0000256" key="4">
    <source>
        <dbReference type="ARBA" id="ARBA00023136"/>
    </source>
</evidence>
<dbReference type="Proteomes" id="UP000280960">
    <property type="component" value="Chromosome"/>
</dbReference>
<keyword evidence="7" id="KW-1185">Reference proteome</keyword>
<protein>
    <recommendedName>
        <fullName evidence="8">GMP synthase</fullName>
    </recommendedName>
</protein>
<reference evidence="6 7" key="1">
    <citation type="submission" date="2018-10" db="EMBL/GenBank/DDBJ databases">
        <authorList>
            <person name="Zhang X."/>
        </authorList>
    </citation>
    <scope>NUCLEOTIDE SEQUENCE [LARGE SCALE GENOMIC DNA]</scope>
    <source>
        <strain evidence="6 7">SK-G1</strain>
    </source>
</reference>
<evidence type="ECO:0000313" key="6">
    <source>
        <dbReference type="EMBL" id="AYO32354.1"/>
    </source>
</evidence>
<evidence type="ECO:0000313" key="7">
    <source>
        <dbReference type="Proteomes" id="UP000280960"/>
    </source>
</evidence>
<feature type="transmembrane region" description="Helical" evidence="5">
    <location>
        <begin position="222"/>
        <end position="244"/>
    </location>
</feature>
<comment type="subcellular location">
    <subcellularLocation>
        <location evidence="1">Endomembrane system</location>
        <topology evidence="1">Multi-pass membrane protein</topology>
    </subcellularLocation>
</comment>
<proteinExistence type="predicted"/>
<feature type="transmembrane region" description="Helical" evidence="5">
    <location>
        <begin position="157"/>
        <end position="177"/>
    </location>
</feature>
<evidence type="ECO:0000256" key="1">
    <source>
        <dbReference type="ARBA" id="ARBA00004127"/>
    </source>
</evidence>
<dbReference type="GO" id="GO:0012505">
    <property type="term" value="C:endomembrane system"/>
    <property type="evidence" value="ECO:0007669"/>
    <property type="project" value="UniProtKB-SubCell"/>
</dbReference>
<evidence type="ECO:0008006" key="8">
    <source>
        <dbReference type="Google" id="ProtNLM"/>
    </source>
</evidence>
<name>A0A3G2R9Z4_9FIRM</name>
<dbReference type="GO" id="GO:0005384">
    <property type="term" value="F:manganese ion transmembrane transporter activity"/>
    <property type="evidence" value="ECO:0007669"/>
    <property type="project" value="InterPro"/>
</dbReference>
<evidence type="ECO:0000256" key="3">
    <source>
        <dbReference type="ARBA" id="ARBA00022989"/>
    </source>
</evidence>
<sequence length="247" mass="26257">MAAHDPTKIGNEVWHKTGQGKYIGSAIYGASDGIITTFAVVAGVAGAGLSAAVVLILGLANLIGDGLSMAIGDFLSGRAERKYQKSEEERELWEIENHPEGEREEIRQIYKNKGLEGETLENLVAAITSNKSLWIHTMMTEELGIYIDEDSSPLKSAVVTFISFVVAGFMPLLAYVLSSHVPIFAANQFLAAVMITGITLFTVGAARVFVTGEKWYLGGLEMLVVGGISASAAYLIGFLLKGIAGAA</sequence>
<evidence type="ECO:0000256" key="5">
    <source>
        <dbReference type="SAM" id="Phobius"/>
    </source>
</evidence>
<dbReference type="PANTHER" id="PTHR31851">
    <property type="entry name" value="FE(2+)/MN(2+) TRANSPORTER PCL1"/>
    <property type="match status" value="1"/>
</dbReference>
<keyword evidence="4 5" id="KW-0472">Membrane</keyword>
<keyword evidence="3 5" id="KW-1133">Transmembrane helix</keyword>
<evidence type="ECO:0000256" key="2">
    <source>
        <dbReference type="ARBA" id="ARBA00022692"/>
    </source>
</evidence>
<dbReference type="AlphaFoldDB" id="A0A3G2R9Z4"/>
<organism evidence="6 7">
    <name type="scientific">Biomaibacter acetigenes</name>
    <dbReference type="NCBI Taxonomy" id="2316383"/>
    <lineage>
        <taxon>Bacteria</taxon>
        <taxon>Bacillati</taxon>
        <taxon>Bacillota</taxon>
        <taxon>Clostridia</taxon>
        <taxon>Thermosediminibacterales</taxon>
        <taxon>Tepidanaerobacteraceae</taxon>
        <taxon>Biomaibacter</taxon>
    </lineage>
</organism>
<dbReference type="GO" id="GO:0030026">
    <property type="term" value="P:intracellular manganese ion homeostasis"/>
    <property type="evidence" value="ECO:0007669"/>
    <property type="project" value="InterPro"/>
</dbReference>
<dbReference type="KEGG" id="bacg:D2962_17030"/>
<feature type="transmembrane region" description="Helical" evidence="5">
    <location>
        <begin position="34"/>
        <end position="60"/>
    </location>
</feature>
<gene>
    <name evidence="6" type="ORF">D2962_17030</name>
</gene>
<keyword evidence="2 5" id="KW-0812">Transmembrane</keyword>
<dbReference type="EMBL" id="CP033169">
    <property type="protein sequence ID" value="AYO32354.1"/>
    <property type="molecule type" value="Genomic_DNA"/>
</dbReference>
<accession>A0A3G2R9Z4</accession>
<dbReference type="InterPro" id="IPR008217">
    <property type="entry name" value="Ccc1_fam"/>
</dbReference>